<dbReference type="GO" id="GO:0005886">
    <property type="term" value="C:plasma membrane"/>
    <property type="evidence" value="ECO:0007669"/>
    <property type="project" value="UniProtKB-SubCell"/>
</dbReference>
<evidence type="ECO:0000259" key="7">
    <source>
        <dbReference type="SMART" id="SM00849"/>
    </source>
</evidence>
<dbReference type="Pfam" id="PF03772">
    <property type="entry name" value="Competence"/>
    <property type="match status" value="1"/>
</dbReference>
<dbReference type="InterPro" id="IPR035681">
    <property type="entry name" value="ComA-like_MBL"/>
</dbReference>
<feature type="transmembrane region" description="Helical" evidence="6">
    <location>
        <begin position="447"/>
        <end position="464"/>
    </location>
</feature>
<feature type="transmembrane region" description="Helical" evidence="6">
    <location>
        <begin position="291"/>
        <end position="307"/>
    </location>
</feature>
<comment type="caution">
    <text evidence="8">The sequence shown here is derived from an EMBL/GenBank/DDBJ whole genome shotgun (WGS) entry which is preliminary data.</text>
</comment>
<dbReference type="CDD" id="cd07731">
    <property type="entry name" value="ComA-like_MBL-fold"/>
    <property type="match status" value="1"/>
</dbReference>
<keyword evidence="4 6" id="KW-1133">Transmembrane helix</keyword>
<feature type="transmembrane region" description="Helical" evidence="6">
    <location>
        <begin position="420"/>
        <end position="440"/>
    </location>
</feature>
<feature type="transmembrane region" description="Helical" evidence="6">
    <location>
        <begin position="218"/>
        <end position="244"/>
    </location>
</feature>
<reference evidence="8 9" key="1">
    <citation type="submission" date="2019-04" db="EMBL/GenBank/DDBJ databases">
        <title>In vitro growth and metabolic characteristics of meat-borne Lactobacillus algidus strains.</title>
        <authorList>
            <person name="Sade E."/>
            <person name="Per J."/>
            <person name="Tytti H."/>
            <person name="Johanna B.K."/>
        </authorList>
    </citation>
    <scope>NUCLEOTIDE SEQUENCE [LARGE SCALE GENOMIC DNA]</scope>
    <source>
        <strain evidence="8 9">LTS37-1</strain>
    </source>
</reference>
<feature type="domain" description="Metallo-beta-lactamase" evidence="7">
    <location>
        <begin position="477"/>
        <end position="684"/>
    </location>
</feature>
<feature type="transmembrane region" description="Helical" evidence="6">
    <location>
        <begin position="6"/>
        <end position="21"/>
    </location>
</feature>
<dbReference type="AlphaFoldDB" id="A0A5C6M8V0"/>
<dbReference type="InterPro" id="IPR052159">
    <property type="entry name" value="Competence_DNA_uptake"/>
</dbReference>
<evidence type="ECO:0000256" key="3">
    <source>
        <dbReference type="ARBA" id="ARBA00022692"/>
    </source>
</evidence>
<dbReference type="RefSeq" id="WP_284064921.1">
    <property type="nucleotide sequence ID" value="NZ_JANXKZ010000002.1"/>
</dbReference>
<protein>
    <submittedName>
        <fullName evidence="8">DNA internalization-related competence protein ComEC/Rec2</fullName>
    </submittedName>
</protein>
<evidence type="ECO:0000256" key="5">
    <source>
        <dbReference type="ARBA" id="ARBA00023136"/>
    </source>
</evidence>
<dbReference type="PANTHER" id="PTHR30619:SF7">
    <property type="entry name" value="BETA-LACTAMASE DOMAIN PROTEIN"/>
    <property type="match status" value="1"/>
</dbReference>
<dbReference type="SMART" id="SM00849">
    <property type="entry name" value="Lactamase_B"/>
    <property type="match status" value="1"/>
</dbReference>
<evidence type="ECO:0000256" key="6">
    <source>
        <dbReference type="SAM" id="Phobius"/>
    </source>
</evidence>
<dbReference type="NCBIfam" id="TIGR00361">
    <property type="entry name" value="ComEC_Rec2"/>
    <property type="match status" value="1"/>
</dbReference>
<evidence type="ECO:0000256" key="1">
    <source>
        <dbReference type="ARBA" id="ARBA00004651"/>
    </source>
</evidence>
<accession>A0A5C6M8V0</accession>
<proteinExistence type="predicted"/>
<organism evidence="8 9">
    <name type="scientific">Dellaglioa algida</name>
    <dbReference type="NCBI Taxonomy" id="105612"/>
    <lineage>
        <taxon>Bacteria</taxon>
        <taxon>Bacillati</taxon>
        <taxon>Bacillota</taxon>
        <taxon>Bacilli</taxon>
        <taxon>Lactobacillales</taxon>
        <taxon>Lactobacillaceae</taxon>
        <taxon>Dellaglioa</taxon>
    </lineage>
</organism>
<evidence type="ECO:0000313" key="8">
    <source>
        <dbReference type="EMBL" id="TWW10613.1"/>
    </source>
</evidence>
<dbReference type="EMBL" id="SRRQ01000010">
    <property type="protein sequence ID" value="TWW10613.1"/>
    <property type="molecule type" value="Genomic_DNA"/>
</dbReference>
<evidence type="ECO:0000313" key="9">
    <source>
        <dbReference type="Proteomes" id="UP000321659"/>
    </source>
</evidence>
<dbReference type="InterPro" id="IPR001279">
    <property type="entry name" value="Metallo-B-lactamas"/>
</dbReference>
<name>A0A5C6M8V0_9LACO</name>
<dbReference type="InterPro" id="IPR036866">
    <property type="entry name" value="RibonucZ/Hydroxyglut_hydro"/>
</dbReference>
<comment type="subcellular location">
    <subcellularLocation>
        <location evidence="1">Cell membrane</location>
        <topology evidence="1">Multi-pass membrane protein</topology>
    </subcellularLocation>
</comment>
<sequence>MVTFNLIWIILIVIIFIRIIALKRALTIYICCACMIGFGIYFYGNTQGNQKQIPIEKEVHGVTIKIYPDDYSTNGDLVSFEGQIVSDSQKIRGFYNCKTQAELNRIKRNQQTQIINADIKIQMIKSPTNEKEFNYQSFMRTKSIYNGLTVIKVNSKLSNQVTFSIETVLNKLHEIRAQLKSYFSSLSNPLDKFLNALIIGDKTQDFNQDLESVRQLGLIHLFCLSGLHVYYFVMLIGTLGNWLFIPRETMNKIVLLLLPCYLVIAGESSSLRRAIFMCMVQIICELMSKPVQGIIIWCLALLIGLLIEPQLLLTFGGQLSYLMSLLLIFMENKGNFESGVWLNLFSLPFVLFNVYQWNVLSIVLSIFIIPVFEFLILPIVICGGIIGHHFQNITELINNLLNLFINFCEKLANLPLNITFGKPGLIACVCLLICSLACYLRQASIKRWVVLFTLYMGLFLWIHFPMRQEVVFFDIGQGDSTLIREPFNQKITLIDTGGKVHFKMDDWRTRKEYQTSGEKIIANYLLSQGISHLDYLYLTHQDADHIGNFPSILKKISVDKMVVPLGMEQLPQFVKKIKSTHAPKKLIPMTDAGEKLDSGLTVLHPFVAGAGKNEDSLVLFGEIGGFKYLITGDLDQAGEKKVIQKYPDLQVSILKTGHHGSKTATNPLFVEQLKPKLAIISAGKNNRYGHPHQKTLETLKKYRVPFVSTAEHGMISIRKFQNNKEKIEVFNNEKS</sequence>
<keyword evidence="2" id="KW-1003">Cell membrane</keyword>
<dbReference type="Gene3D" id="3.60.15.10">
    <property type="entry name" value="Ribonuclease Z/Hydroxyacylglutathione hydrolase-like"/>
    <property type="match status" value="1"/>
</dbReference>
<gene>
    <name evidence="8" type="ORF">LABALGLTS371_12600</name>
</gene>
<feature type="transmembrane region" description="Helical" evidence="6">
    <location>
        <begin position="336"/>
        <end position="355"/>
    </location>
</feature>
<dbReference type="PANTHER" id="PTHR30619">
    <property type="entry name" value="DNA INTERNALIZATION/COMPETENCE PROTEIN COMEC/REC2"/>
    <property type="match status" value="1"/>
</dbReference>
<feature type="transmembrane region" description="Helical" evidence="6">
    <location>
        <begin position="362"/>
        <end position="386"/>
    </location>
</feature>
<dbReference type="SUPFAM" id="SSF56281">
    <property type="entry name" value="Metallo-hydrolase/oxidoreductase"/>
    <property type="match status" value="1"/>
</dbReference>
<dbReference type="InterPro" id="IPR004477">
    <property type="entry name" value="ComEC_N"/>
</dbReference>
<evidence type="ECO:0000256" key="4">
    <source>
        <dbReference type="ARBA" id="ARBA00022989"/>
    </source>
</evidence>
<dbReference type="Proteomes" id="UP000321659">
    <property type="component" value="Unassembled WGS sequence"/>
</dbReference>
<dbReference type="InterPro" id="IPR004797">
    <property type="entry name" value="Competence_ComEC/Rec2"/>
</dbReference>
<keyword evidence="5 6" id="KW-0472">Membrane</keyword>
<feature type="transmembrane region" description="Helical" evidence="6">
    <location>
        <begin position="253"/>
        <end position="271"/>
    </location>
</feature>
<dbReference type="Pfam" id="PF00753">
    <property type="entry name" value="Lactamase_B"/>
    <property type="match status" value="1"/>
</dbReference>
<keyword evidence="3 6" id="KW-0812">Transmembrane</keyword>
<evidence type="ECO:0000256" key="2">
    <source>
        <dbReference type="ARBA" id="ARBA00022475"/>
    </source>
</evidence>
<dbReference type="NCBIfam" id="TIGR00360">
    <property type="entry name" value="ComEC_N-term"/>
    <property type="match status" value="1"/>
</dbReference>
<feature type="transmembrane region" description="Helical" evidence="6">
    <location>
        <begin position="26"/>
        <end position="44"/>
    </location>
</feature>
<dbReference type="GO" id="GO:0030420">
    <property type="term" value="P:establishment of competence for transformation"/>
    <property type="evidence" value="ECO:0007669"/>
    <property type="project" value="InterPro"/>
</dbReference>